<dbReference type="EC" id="3.1.26.-" evidence="6"/>
<keyword evidence="2 6" id="KW-0698">rRNA processing</keyword>
<reference evidence="8" key="1">
    <citation type="submission" date="2020-10" db="EMBL/GenBank/DDBJ databases">
        <authorList>
            <person name="Gilroy R."/>
        </authorList>
    </citation>
    <scope>NUCLEOTIDE SEQUENCE</scope>
    <source>
        <strain evidence="8">ChiSjej2B20-13462</strain>
    </source>
</reference>
<dbReference type="HAMAP" id="MF_01468">
    <property type="entry name" value="RNase_Mini_III"/>
    <property type="match status" value="1"/>
</dbReference>
<dbReference type="EMBL" id="DVFN01000137">
    <property type="protein sequence ID" value="HIQ70550.1"/>
    <property type="molecule type" value="Genomic_DNA"/>
</dbReference>
<evidence type="ECO:0000256" key="6">
    <source>
        <dbReference type="HAMAP-Rule" id="MF_01468"/>
    </source>
</evidence>
<evidence type="ECO:0000313" key="8">
    <source>
        <dbReference type="EMBL" id="HIQ70550.1"/>
    </source>
</evidence>
<reference evidence="8" key="2">
    <citation type="journal article" date="2021" name="PeerJ">
        <title>Extensive microbial diversity within the chicken gut microbiome revealed by metagenomics and culture.</title>
        <authorList>
            <person name="Gilroy R."/>
            <person name="Ravi A."/>
            <person name="Getino M."/>
            <person name="Pursley I."/>
            <person name="Horton D.L."/>
            <person name="Alikhan N.F."/>
            <person name="Baker D."/>
            <person name="Gharbi K."/>
            <person name="Hall N."/>
            <person name="Watson M."/>
            <person name="Adriaenssens E.M."/>
            <person name="Foster-Nyarko E."/>
            <person name="Jarju S."/>
            <person name="Secka A."/>
            <person name="Antonio M."/>
            <person name="Oren A."/>
            <person name="Chaudhuri R.R."/>
            <person name="La Ragione R."/>
            <person name="Hildebrand F."/>
            <person name="Pallen M.J."/>
        </authorList>
    </citation>
    <scope>NUCLEOTIDE SEQUENCE</scope>
    <source>
        <strain evidence="8">ChiSjej2B20-13462</strain>
    </source>
</reference>
<dbReference type="PANTHER" id="PTHR34276">
    <property type="entry name" value="MINI-RIBONUCLEASE 3"/>
    <property type="match status" value="1"/>
</dbReference>
<protein>
    <recommendedName>
        <fullName evidence="6">Mini-ribonuclease 3</fullName>
        <shortName evidence="6">Mini-3</shortName>
        <shortName evidence="6">Mini-RNase 3</shortName>
        <ecNumber evidence="6">3.1.26.-</ecNumber>
    </recommendedName>
    <alternativeName>
        <fullName evidence="6">Mini-RNase III</fullName>
        <shortName evidence="6">Mini-III</shortName>
    </alternativeName>
</protein>
<evidence type="ECO:0000256" key="4">
    <source>
        <dbReference type="ARBA" id="ARBA00022759"/>
    </source>
</evidence>
<evidence type="ECO:0000256" key="1">
    <source>
        <dbReference type="ARBA" id="ARBA00022517"/>
    </source>
</evidence>
<dbReference type="PANTHER" id="PTHR34276:SF1">
    <property type="entry name" value="MINI-RIBONUCLEASE 3"/>
    <property type="match status" value="1"/>
</dbReference>
<dbReference type="SUPFAM" id="SSF69065">
    <property type="entry name" value="RNase III domain-like"/>
    <property type="match status" value="1"/>
</dbReference>
<gene>
    <name evidence="6" type="primary">mrnC</name>
    <name evidence="8" type="ORF">IAA67_09515</name>
</gene>
<comment type="subcellular location">
    <subcellularLocation>
        <location evidence="6">Cytoplasm</location>
    </subcellularLocation>
</comment>
<dbReference type="AlphaFoldDB" id="A0A9D1CPH6"/>
<evidence type="ECO:0000256" key="5">
    <source>
        <dbReference type="ARBA" id="ARBA00022801"/>
    </source>
</evidence>
<evidence type="ECO:0000256" key="2">
    <source>
        <dbReference type="ARBA" id="ARBA00022552"/>
    </source>
</evidence>
<comment type="similarity">
    <text evidence="6">Belongs to the MrnC RNase family.</text>
</comment>
<keyword evidence="6" id="KW-0460">Magnesium</keyword>
<dbReference type="GO" id="GO:0006364">
    <property type="term" value="P:rRNA processing"/>
    <property type="evidence" value="ECO:0007669"/>
    <property type="project" value="UniProtKB-UniRule"/>
</dbReference>
<evidence type="ECO:0000256" key="3">
    <source>
        <dbReference type="ARBA" id="ARBA00022722"/>
    </source>
</evidence>
<comment type="subunit">
    <text evidence="6">Homodimer.</text>
</comment>
<dbReference type="Gene3D" id="1.10.1520.10">
    <property type="entry name" value="Ribonuclease III domain"/>
    <property type="match status" value="1"/>
</dbReference>
<feature type="active site" evidence="6">
    <location>
        <position position="27"/>
    </location>
</feature>
<keyword evidence="6" id="KW-0699">rRNA-binding</keyword>
<dbReference type="InterPro" id="IPR008226">
    <property type="entry name" value="Mini3_fam"/>
</dbReference>
<sequence length="138" mass="15270">MEQYFAPHLDKQALQGMTALGLAHMGDCVFELLVRTWLCTHGGSKVKDLHRAAVAHVAAPAQAARMDRMLPLLTEEEAAIYRRGRNAHVHGVPKGATPQQYAKATGLECLFGALYLSGRWDRVNELFCLTMEEEAHAL</sequence>
<proteinExistence type="inferred from homology"/>
<keyword evidence="6" id="KW-0694">RNA-binding</keyword>
<dbReference type="Proteomes" id="UP000886874">
    <property type="component" value="Unassembled WGS sequence"/>
</dbReference>
<organism evidence="8 9">
    <name type="scientific">Candidatus Avoscillospira stercorigallinarum</name>
    <dbReference type="NCBI Taxonomy" id="2840708"/>
    <lineage>
        <taxon>Bacteria</taxon>
        <taxon>Bacillati</taxon>
        <taxon>Bacillota</taxon>
        <taxon>Clostridia</taxon>
        <taxon>Eubacteriales</taxon>
        <taxon>Oscillospiraceae</taxon>
        <taxon>Oscillospiraceae incertae sedis</taxon>
        <taxon>Candidatus Avoscillospira</taxon>
    </lineage>
</organism>
<keyword evidence="4 6" id="KW-0255">Endonuclease</keyword>
<dbReference type="InterPro" id="IPR036389">
    <property type="entry name" value="RNase_III_sf"/>
</dbReference>
<comment type="caution">
    <text evidence="8">The sequence shown here is derived from an EMBL/GenBank/DDBJ whole genome shotgun (WGS) entry which is preliminary data.</text>
</comment>
<evidence type="ECO:0000313" key="9">
    <source>
        <dbReference type="Proteomes" id="UP000886874"/>
    </source>
</evidence>
<keyword evidence="5 6" id="KW-0378">Hydrolase</keyword>
<dbReference type="InterPro" id="IPR000999">
    <property type="entry name" value="RNase_III_dom"/>
</dbReference>
<dbReference type="GO" id="GO:0004525">
    <property type="term" value="F:ribonuclease III activity"/>
    <property type="evidence" value="ECO:0007669"/>
    <property type="project" value="InterPro"/>
</dbReference>
<evidence type="ECO:0000259" key="7">
    <source>
        <dbReference type="Pfam" id="PF00636"/>
    </source>
</evidence>
<name>A0A9D1CPH6_9FIRM</name>
<dbReference type="GO" id="GO:0005737">
    <property type="term" value="C:cytoplasm"/>
    <property type="evidence" value="ECO:0007669"/>
    <property type="project" value="UniProtKB-SubCell"/>
</dbReference>
<accession>A0A9D1CPH6</accession>
<dbReference type="PIRSF" id="PIRSF005520">
    <property type="entry name" value="UCP005520"/>
    <property type="match status" value="1"/>
</dbReference>
<dbReference type="Pfam" id="PF00636">
    <property type="entry name" value="Ribonuclease_3"/>
    <property type="match status" value="1"/>
</dbReference>
<keyword evidence="6" id="KW-0963">Cytoplasm</keyword>
<dbReference type="GO" id="GO:0019843">
    <property type="term" value="F:rRNA binding"/>
    <property type="evidence" value="ECO:0007669"/>
    <property type="project" value="UniProtKB-UniRule"/>
</dbReference>
<comment type="cofactor">
    <cofactor evidence="6">
        <name>Mg(2+)</name>
        <dbReference type="ChEBI" id="CHEBI:18420"/>
    </cofactor>
</comment>
<feature type="domain" description="RNase III" evidence="7">
    <location>
        <begin position="22"/>
        <end position="118"/>
    </location>
</feature>
<keyword evidence="3 6" id="KW-0540">Nuclease</keyword>
<comment type="function">
    <text evidence="6">Involved in correct processing of both the 5' and 3' ends of 23S rRNA precursor. Processes 30S rRNA precursor transcript even in absence of ribonuclease 3 (Rnc); Rnc processes 30S rRNA into smaller rRNA precursors.</text>
</comment>
<keyword evidence="1 6" id="KW-0690">Ribosome biogenesis</keyword>